<keyword evidence="3" id="KW-1133">Transmembrane helix</keyword>
<dbReference type="PANTHER" id="PTHR33365">
    <property type="entry name" value="YALI0B05434P"/>
    <property type="match status" value="1"/>
</dbReference>
<dbReference type="AlphaFoldDB" id="A0AAJ0G2H0"/>
<keyword evidence="3" id="KW-0812">Transmembrane</keyword>
<organism evidence="4 5">
    <name type="scientific">Conoideocrella luteorostrata</name>
    <dbReference type="NCBI Taxonomy" id="1105319"/>
    <lineage>
        <taxon>Eukaryota</taxon>
        <taxon>Fungi</taxon>
        <taxon>Dikarya</taxon>
        <taxon>Ascomycota</taxon>
        <taxon>Pezizomycotina</taxon>
        <taxon>Sordariomycetes</taxon>
        <taxon>Hypocreomycetidae</taxon>
        <taxon>Hypocreales</taxon>
        <taxon>Clavicipitaceae</taxon>
        <taxon>Conoideocrella</taxon>
    </lineage>
</organism>
<reference evidence="4" key="1">
    <citation type="submission" date="2023-06" db="EMBL/GenBank/DDBJ databases">
        <title>Conoideocrella luteorostrata (Hypocreales: Clavicipitaceae), a potential biocontrol fungus for elongate hemlock scale in United States Christmas tree production areas.</title>
        <authorList>
            <person name="Barrett H."/>
            <person name="Lovett B."/>
            <person name="Macias A.M."/>
            <person name="Stajich J.E."/>
            <person name="Kasson M.T."/>
        </authorList>
    </citation>
    <scope>NUCLEOTIDE SEQUENCE</scope>
    <source>
        <strain evidence="4">ARSEF 14590</strain>
    </source>
</reference>
<keyword evidence="3" id="KW-0472">Membrane</keyword>
<feature type="transmembrane region" description="Helical" evidence="3">
    <location>
        <begin position="42"/>
        <end position="65"/>
    </location>
</feature>
<evidence type="ECO:0000313" key="4">
    <source>
        <dbReference type="EMBL" id="KAK2616236.1"/>
    </source>
</evidence>
<sequence>METSYHKLLPREYGESKDDSHKVDADIKTSFYTTYHRHQRRAWLIAALFSIALNVIFVSTLLGYLKLGFPPSSLCQQGRLYSPAQHVLRRVDRVFDSGFRGGRTPYQGAPNETNNKLWQDLYNFVGISRISDTEAGPMVNHTLPIPGDPGYYITSLDVFHQLHCLNLVRQAIYGHVDWTNQDEYFAIDHLDHCIDTIRQSLQCNADITPLTWVWSTDRGQALEEARIIHTCVDFDAIRDWGAQHKMKIPFNRTAKVDDDPLGWGSGVQIYGA</sequence>
<comment type="pathway">
    <text evidence="1">Mycotoxin biosynthesis.</text>
</comment>
<accession>A0AAJ0G2H0</accession>
<evidence type="ECO:0000313" key="5">
    <source>
        <dbReference type="Proteomes" id="UP001251528"/>
    </source>
</evidence>
<evidence type="ECO:0000256" key="3">
    <source>
        <dbReference type="SAM" id="Phobius"/>
    </source>
</evidence>
<dbReference type="PANTHER" id="PTHR33365:SF4">
    <property type="entry name" value="CYCLOCHLOROTINE BIOSYNTHESIS PROTEIN O"/>
    <property type="match status" value="1"/>
</dbReference>
<dbReference type="InterPro" id="IPR021765">
    <property type="entry name" value="UstYa-like"/>
</dbReference>
<proteinExistence type="inferred from homology"/>
<protein>
    <submittedName>
        <fullName evidence="4">Uncharacterized protein</fullName>
    </submittedName>
</protein>
<keyword evidence="5" id="KW-1185">Reference proteome</keyword>
<comment type="similarity">
    <text evidence="2">Belongs to the ustYa family.</text>
</comment>
<evidence type="ECO:0000256" key="1">
    <source>
        <dbReference type="ARBA" id="ARBA00004685"/>
    </source>
</evidence>
<dbReference type="GO" id="GO:0043386">
    <property type="term" value="P:mycotoxin biosynthetic process"/>
    <property type="evidence" value="ECO:0007669"/>
    <property type="project" value="InterPro"/>
</dbReference>
<dbReference type="EMBL" id="JASWJB010000008">
    <property type="protein sequence ID" value="KAK2616236.1"/>
    <property type="molecule type" value="Genomic_DNA"/>
</dbReference>
<dbReference type="Proteomes" id="UP001251528">
    <property type="component" value="Unassembled WGS sequence"/>
</dbReference>
<dbReference type="Pfam" id="PF11807">
    <property type="entry name" value="UstYa"/>
    <property type="match status" value="1"/>
</dbReference>
<name>A0AAJ0G2H0_9HYPO</name>
<comment type="caution">
    <text evidence="4">The sequence shown here is derived from an EMBL/GenBank/DDBJ whole genome shotgun (WGS) entry which is preliminary data.</text>
</comment>
<evidence type="ECO:0000256" key="2">
    <source>
        <dbReference type="ARBA" id="ARBA00035112"/>
    </source>
</evidence>
<gene>
    <name evidence="4" type="ORF">QQS21_000871</name>
</gene>